<evidence type="ECO:0000256" key="2">
    <source>
        <dbReference type="SAM" id="MobiDB-lite"/>
    </source>
</evidence>
<proteinExistence type="predicted"/>
<gene>
    <name evidence="3" type="ORF">MicloDRAFT_00023700</name>
</gene>
<dbReference type="STRING" id="864069.MicloDRAFT_00023700"/>
<protein>
    <submittedName>
        <fullName evidence="3">TPR repeat-containing protein</fullName>
    </submittedName>
</protein>
<organism evidence="3 4">
    <name type="scientific">Microvirga lotononidis</name>
    <dbReference type="NCBI Taxonomy" id="864069"/>
    <lineage>
        <taxon>Bacteria</taxon>
        <taxon>Pseudomonadati</taxon>
        <taxon>Pseudomonadota</taxon>
        <taxon>Alphaproteobacteria</taxon>
        <taxon>Hyphomicrobiales</taxon>
        <taxon>Methylobacteriaceae</taxon>
        <taxon>Microvirga</taxon>
    </lineage>
</organism>
<feature type="region of interest" description="Disordered" evidence="2">
    <location>
        <begin position="40"/>
        <end position="75"/>
    </location>
</feature>
<dbReference type="SMART" id="SM00671">
    <property type="entry name" value="SEL1"/>
    <property type="match status" value="4"/>
</dbReference>
<reference evidence="3 4" key="1">
    <citation type="submission" date="2012-02" db="EMBL/GenBank/DDBJ databases">
        <title>Improved High-Quality Draft sequence of Microvirga sp. WSM3557.</title>
        <authorList>
            <consortium name="US DOE Joint Genome Institute"/>
            <person name="Lucas S."/>
            <person name="Han J."/>
            <person name="Lapidus A."/>
            <person name="Cheng J.-F."/>
            <person name="Goodwin L."/>
            <person name="Pitluck S."/>
            <person name="Peters L."/>
            <person name="Zhang X."/>
            <person name="Detter J.C."/>
            <person name="Han C."/>
            <person name="Tapia R."/>
            <person name="Land M."/>
            <person name="Hauser L."/>
            <person name="Kyrpides N."/>
            <person name="Ivanova N."/>
            <person name="Pagani I."/>
            <person name="Brau L."/>
            <person name="Yates R."/>
            <person name="O'Hara G."/>
            <person name="Rui T."/>
            <person name="Howieson J."/>
            <person name="Reeve W."/>
            <person name="Woyke T."/>
        </authorList>
    </citation>
    <scope>NUCLEOTIDE SEQUENCE [LARGE SCALE GENOMIC DNA]</scope>
    <source>
        <strain evidence="3 4">WSM3557</strain>
    </source>
</reference>
<dbReference type="SUPFAM" id="SSF81901">
    <property type="entry name" value="HCP-like"/>
    <property type="match status" value="1"/>
</dbReference>
<dbReference type="InterPro" id="IPR011990">
    <property type="entry name" value="TPR-like_helical_dom_sf"/>
</dbReference>
<dbReference type="InterPro" id="IPR006597">
    <property type="entry name" value="Sel1-like"/>
</dbReference>
<dbReference type="Gene3D" id="1.10.287.1490">
    <property type="match status" value="1"/>
</dbReference>
<dbReference type="PANTHER" id="PTHR11102">
    <property type="entry name" value="SEL-1-LIKE PROTEIN"/>
    <property type="match status" value="1"/>
</dbReference>
<dbReference type="Proteomes" id="UP000003947">
    <property type="component" value="Unassembled WGS sequence"/>
</dbReference>
<sequence>MRRPVLSRPDDLDLKARELIAAAARRAGMSLEEWTAAVLEKTKAPPASPNRKAGSDLDSLIPRVSPPLRSPPGRDYDTLMATVAQESERQAKDQAAQTAIALESMANWIEQAEIRLNEATRSSVDQQDRIAGVLSQALSSLKNRLDSVERQVISERAAPARIEFPMEEALKALAPVSETLTGLRADMSRLAAQLEQPQSLWAPAVEGIRNEIDGLRSGIESLATRDEIAALGAALGSIGKELEQGPTTKDLRTLASSISVLYEQVQSLSEDVSDGLHRRIGREIDHIKGKVDTLAATGVDRSVVDFLSGQIVDLRQDLAHRAEPQQISRLSDEIGMISRQVSELRLHQVSKSDFTALKTSLDDVCSALYVTATAQETSKVPEQLETLSRRIDALVRRPDPVSTDLTPISAQLALLTERMASLSESRVDGGDALTGTIERLSSRIEAVAERETSSYEPLMRRFDRIEQELRELGRPADTADMAQTLRSIDERLGRIPSQPAGLDSLEQQIRTLTERFEQMPGETLHTVLAEATGHLRTLQDEAVGIAERAARTVLNDLRPSLPAADDFDALKHGFVELKALHSRSDKKTQETLRAVHDALEALVSRMPNENAASIAGAGRTTPVPAVEALPPADRLEAAVRRLHTATLTQIEETAPPTLDIAVRDPSTAQGPDAAPEPDLGHVRANFIAAARRAVQNTAPELPPAEGASSSWGVEFVETDEQESDDPLSPPGSFFERLRRTLDSRRRPLLFGLAFLILAAGTYQILSVTGNLQDLSMTPASLEEQAQPALAKRADEARKIPPVEETNLFQSSSLATGSIPAAPVPAGQFLVDPATIDGIPVDTPASLQHAALSGDAAALYEIASRAAEGRGMARDTKAAARLFERVAQAGLPPAQERLAMMHEKGEGIPLDLKQAAFWYERAALGGNIRSMHNLATVLASGKNGKPDYAAALRWYAEAAEYGLRDSQYNLGILLARGIGAKPDRSKAYQWFSLAADQGDTEAVQKREEIAVFMSQAELKAAKVAVELWRPRAADPVANKPPAALQGQTAVLDRTQGNRS</sequence>
<dbReference type="eggNOG" id="COG3206">
    <property type="taxonomic scope" value="Bacteria"/>
</dbReference>
<evidence type="ECO:0000313" key="4">
    <source>
        <dbReference type="Proteomes" id="UP000003947"/>
    </source>
</evidence>
<dbReference type="PATRIC" id="fig|864069.3.peg.2573"/>
<dbReference type="Gene3D" id="1.25.40.10">
    <property type="entry name" value="Tetratricopeptide repeat domain"/>
    <property type="match status" value="1"/>
</dbReference>
<name>I4YXN4_9HYPH</name>
<dbReference type="EMBL" id="JH660642">
    <property type="protein sequence ID" value="EIM28726.1"/>
    <property type="molecule type" value="Genomic_DNA"/>
</dbReference>
<feature type="region of interest" description="Disordered" evidence="2">
    <location>
        <begin position="1034"/>
        <end position="1058"/>
    </location>
</feature>
<dbReference type="PANTHER" id="PTHR11102:SF160">
    <property type="entry name" value="ERAD-ASSOCIATED E3 UBIQUITIN-PROTEIN LIGASE COMPONENT HRD3"/>
    <property type="match status" value="1"/>
</dbReference>
<keyword evidence="1" id="KW-0175">Coiled coil</keyword>
<dbReference type="Pfam" id="PF08238">
    <property type="entry name" value="Sel1"/>
    <property type="match status" value="4"/>
</dbReference>
<feature type="coiled-coil region" evidence="1">
    <location>
        <begin position="109"/>
        <end position="158"/>
    </location>
</feature>
<dbReference type="AlphaFoldDB" id="I4YXN4"/>
<evidence type="ECO:0000313" key="3">
    <source>
        <dbReference type="EMBL" id="EIM28726.1"/>
    </source>
</evidence>
<keyword evidence="4" id="KW-1185">Reference proteome</keyword>
<dbReference type="eggNOG" id="COG0790">
    <property type="taxonomic scope" value="Bacteria"/>
</dbReference>
<dbReference type="HOGENOM" id="CLU_281852_0_0_5"/>
<dbReference type="InterPro" id="IPR050767">
    <property type="entry name" value="Sel1_AlgK"/>
</dbReference>
<dbReference type="RefSeq" id="WP_009491388.1">
    <property type="nucleotide sequence ID" value="NZ_CP141048.1"/>
</dbReference>
<accession>I4YXN4</accession>
<evidence type="ECO:0000256" key="1">
    <source>
        <dbReference type="SAM" id="Coils"/>
    </source>
</evidence>